<keyword evidence="2" id="KW-1185">Reference proteome</keyword>
<dbReference type="AlphaFoldDB" id="A0A1W0XCQ2"/>
<proteinExistence type="predicted"/>
<dbReference type="EMBL" id="MTYJ01000003">
    <property type="protein sequence ID" value="OQV25188.1"/>
    <property type="molecule type" value="Genomic_DNA"/>
</dbReference>
<protein>
    <submittedName>
        <fullName evidence="1">Uncharacterized protein</fullName>
    </submittedName>
</protein>
<comment type="caution">
    <text evidence="1">The sequence shown here is derived from an EMBL/GenBank/DDBJ whole genome shotgun (WGS) entry which is preliminary data.</text>
</comment>
<accession>A0A1W0XCQ2</accession>
<name>A0A1W0XCQ2_HYPEX</name>
<sequence>MQTELTTGGRMRCLKRRAGTGSGTCCLPIERRIDWNLQIPDSLPINAVRIPRTLALALIWTMPILVWQWKMDEKLKMQVLSLVKEEEGWAEYRFAEYGHRGYPLLPWLVVPQRFGPRLPLPNPPIYAQGPSSNAASAYANYRWEMFYLHADTTTAAPAASASDAPADKNLPGFHSVANIDPSQKGGQVCRSITAVGPGNVREGFCVNENSINQDCHGITGESPTCRITQRCCLAAP</sequence>
<organism evidence="1 2">
    <name type="scientific">Hypsibius exemplaris</name>
    <name type="common">Freshwater tardigrade</name>
    <dbReference type="NCBI Taxonomy" id="2072580"/>
    <lineage>
        <taxon>Eukaryota</taxon>
        <taxon>Metazoa</taxon>
        <taxon>Ecdysozoa</taxon>
        <taxon>Tardigrada</taxon>
        <taxon>Eutardigrada</taxon>
        <taxon>Parachela</taxon>
        <taxon>Hypsibioidea</taxon>
        <taxon>Hypsibiidae</taxon>
        <taxon>Hypsibius</taxon>
    </lineage>
</organism>
<dbReference type="Proteomes" id="UP000192578">
    <property type="component" value="Unassembled WGS sequence"/>
</dbReference>
<evidence type="ECO:0000313" key="2">
    <source>
        <dbReference type="Proteomes" id="UP000192578"/>
    </source>
</evidence>
<reference evidence="2" key="1">
    <citation type="submission" date="2017-01" db="EMBL/GenBank/DDBJ databases">
        <title>Comparative genomics of anhydrobiosis in the tardigrade Hypsibius dujardini.</title>
        <authorList>
            <person name="Yoshida Y."/>
            <person name="Koutsovoulos G."/>
            <person name="Laetsch D."/>
            <person name="Stevens L."/>
            <person name="Kumar S."/>
            <person name="Horikawa D."/>
            <person name="Ishino K."/>
            <person name="Komine S."/>
            <person name="Tomita M."/>
            <person name="Blaxter M."/>
            <person name="Arakawa K."/>
        </authorList>
    </citation>
    <scope>NUCLEOTIDE SEQUENCE [LARGE SCALE GENOMIC DNA]</scope>
    <source>
        <strain evidence="2">Z151</strain>
    </source>
</reference>
<evidence type="ECO:0000313" key="1">
    <source>
        <dbReference type="EMBL" id="OQV25188.1"/>
    </source>
</evidence>
<gene>
    <name evidence="1" type="ORF">BV898_00877</name>
</gene>